<dbReference type="PANTHER" id="PTHR45676:SF41">
    <property type="entry name" value="RING-H2 FINGER PROTEIN ATL66"/>
    <property type="match status" value="1"/>
</dbReference>
<organism evidence="3 5">
    <name type="scientific">Candidatus Cardinium hertigii</name>
    <dbReference type="NCBI Taxonomy" id="247481"/>
    <lineage>
        <taxon>Bacteria</taxon>
        <taxon>Pseudomonadati</taxon>
        <taxon>Bacteroidota</taxon>
        <taxon>Cytophagia</taxon>
        <taxon>Cytophagales</taxon>
        <taxon>Amoebophilaceae</taxon>
        <taxon>Candidatus Cardinium</taxon>
    </lineage>
</organism>
<keyword evidence="1" id="KW-0472">Membrane</keyword>
<dbReference type="PROSITE" id="PS50089">
    <property type="entry name" value="ZF_RING_2"/>
    <property type="match status" value="1"/>
</dbReference>
<dbReference type="InterPro" id="IPR001841">
    <property type="entry name" value="Znf_RING"/>
</dbReference>
<dbReference type="EMBL" id="RARA01000025">
    <property type="protein sequence ID" value="ROT47172.1"/>
    <property type="molecule type" value="Genomic_DNA"/>
</dbReference>
<dbReference type="AlphaFoldDB" id="A0A3N2QC63"/>
<evidence type="ECO:0000313" key="5">
    <source>
        <dbReference type="Proteomes" id="UP000270927"/>
    </source>
</evidence>
<keyword evidence="5" id="KW-1185">Reference proteome</keyword>
<sequence length="236" mass="27456">MLNHIFIHNNITTLLLILNMKINVINQLWYCYFFISLLFMGCSKSACPYNIDKINTQDNKDNNLPTRNINSQIVPEGLPAEDDAAIEKQFIEEISHAYVYNNKKNESWWSPDQLVVYTLRMQAINLGWSLAREAYINGAYGSFLCGVGINIAVFYVTHMVPSLKRKTENERCKNNIQRLIQGIREKHPMRWSQLDPTCSICINEQDTQPIQCGHYFHAACIARWWQEHPRCPICNQ</sequence>
<gene>
    <name evidence="3" type="ORF">EDM02_03340</name>
    <name evidence="4" type="ORF">EDM02_03680</name>
</gene>
<dbReference type="Gene3D" id="3.30.40.10">
    <property type="entry name" value="Zinc/RING finger domain, C3HC4 (zinc finger)"/>
    <property type="match status" value="1"/>
</dbReference>
<dbReference type="PANTHER" id="PTHR45676">
    <property type="entry name" value="RING-H2 FINGER PROTEIN ATL51-RELATED"/>
    <property type="match status" value="1"/>
</dbReference>
<name>A0A3N2QC63_9BACT</name>
<protein>
    <recommendedName>
        <fullName evidence="2">RING-type domain-containing protein</fullName>
    </recommendedName>
</protein>
<keyword evidence="1" id="KW-0812">Transmembrane</keyword>
<comment type="caution">
    <text evidence="3">The sequence shown here is derived from an EMBL/GenBank/DDBJ whole genome shotgun (WGS) entry which is preliminary data.</text>
</comment>
<dbReference type="SMART" id="SM00184">
    <property type="entry name" value="RING"/>
    <property type="match status" value="1"/>
</dbReference>
<evidence type="ECO:0000313" key="4">
    <source>
        <dbReference type="EMBL" id="ROT47230.1"/>
    </source>
</evidence>
<feature type="domain" description="RING-type" evidence="2">
    <location>
        <begin position="198"/>
        <end position="235"/>
    </location>
</feature>
<dbReference type="Proteomes" id="UP000270927">
    <property type="component" value="Unassembled WGS sequence"/>
</dbReference>
<proteinExistence type="predicted"/>
<reference evidence="3 5" key="1">
    <citation type="submission" date="2018-09" db="EMBL/GenBank/DDBJ databases">
        <title>Comparative Genomics of Wolbachia-Cardinium Dual Endosymbiosis in a Plant-Parasitic Nematode.</title>
        <authorList>
            <person name="Brown A.M.V."/>
            <person name="Wasala S.K."/>
            <person name="Howe D.K."/>
            <person name="Peetz A.B."/>
            <person name="Zasada I.A."/>
            <person name="Denver D.R."/>
        </authorList>
    </citation>
    <scope>NUCLEOTIDE SEQUENCE [LARGE SCALE GENOMIC DNA]</scope>
    <source>
        <strain evidence="3 5">Pp_1</strain>
    </source>
</reference>
<dbReference type="Pfam" id="PF13639">
    <property type="entry name" value="zf-RING_2"/>
    <property type="match status" value="1"/>
</dbReference>
<evidence type="ECO:0000256" key="1">
    <source>
        <dbReference type="SAM" id="Phobius"/>
    </source>
</evidence>
<evidence type="ECO:0000259" key="2">
    <source>
        <dbReference type="PROSITE" id="PS50089"/>
    </source>
</evidence>
<feature type="transmembrane region" description="Helical" evidence="1">
    <location>
        <begin position="134"/>
        <end position="156"/>
    </location>
</feature>
<dbReference type="SUPFAM" id="SSF57850">
    <property type="entry name" value="RING/U-box"/>
    <property type="match status" value="1"/>
</dbReference>
<dbReference type="EMBL" id="RARA01000025">
    <property type="protein sequence ID" value="ROT47230.1"/>
    <property type="molecule type" value="Genomic_DNA"/>
</dbReference>
<dbReference type="OrthoDB" id="5621694at2"/>
<evidence type="ECO:0000313" key="3">
    <source>
        <dbReference type="EMBL" id="ROT47172.1"/>
    </source>
</evidence>
<keyword evidence="1" id="KW-1133">Transmembrane helix</keyword>
<dbReference type="InterPro" id="IPR013083">
    <property type="entry name" value="Znf_RING/FYVE/PHD"/>
</dbReference>
<accession>A0A3N2QC63</accession>